<feature type="non-terminal residue" evidence="7">
    <location>
        <position position="85"/>
    </location>
</feature>
<dbReference type="AlphaFoldDB" id="A0A8T2ZZU8"/>
<comment type="similarity">
    <text evidence="1">Belongs to the LOG family.</text>
</comment>
<comment type="catalytic activity">
    <reaction evidence="6">
        <text>9-ribosyl-trans-zeatin 5'-phosphate + H2O = trans-zeatin + D-ribose 5-phosphate</text>
        <dbReference type="Rhea" id="RHEA:48564"/>
        <dbReference type="ChEBI" id="CHEBI:15377"/>
        <dbReference type="ChEBI" id="CHEBI:16522"/>
        <dbReference type="ChEBI" id="CHEBI:78346"/>
        <dbReference type="ChEBI" id="CHEBI:87947"/>
        <dbReference type="EC" id="3.2.2.n1"/>
    </reaction>
</comment>
<evidence type="ECO:0000313" key="8">
    <source>
        <dbReference type="Proteomes" id="UP000807159"/>
    </source>
</evidence>
<dbReference type="Pfam" id="PF03641">
    <property type="entry name" value="Lysine_decarbox"/>
    <property type="match status" value="1"/>
</dbReference>
<dbReference type="GO" id="GO:0009691">
    <property type="term" value="P:cytokinin biosynthetic process"/>
    <property type="evidence" value="ECO:0007669"/>
    <property type="project" value="UniProtKB-KW"/>
</dbReference>
<dbReference type="GO" id="GO:0005634">
    <property type="term" value="C:nucleus"/>
    <property type="evidence" value="ECO:0007669"/>
    <property type="project" value="TreeGrafter"/>
</dbReference>
<organism evidence="7 8">
    <name type="scientific">Populus deltoides</name>
    <name type="common">Eastern poplar</name>
    <name type="synonym">Eastern cottonwood</name>
    <dbReference type="NCBI Taxonomy" id="3696"/>
    <lineage>
        <taxon>Eukaryota</taxon>
        <taxon>Viridiplantae</taxon>
        <taxon>Streptophyta</taxon>
        <taxon>Embryophyta</taxon>
        <taxon>Tracheophyta</taxon>
        <taxon>Spermatophyta</taxon>
        <taxon>Magnoliopsida</taxon>
        <taxon>eudicotyledons</taxon>
        <taxon>Gunneridae</taxon>
        <taxon>Pentapetalae</taxon>
        <taxon>rosids</taxon>
        <taxon>fabids</taxon>
        <taxon>Malpighiales</taxon>
        <taxon>Salicaceae</taxon>
        <taxon>Saliceae</taxon>
        <taxon>Populus</taxon>
    </lineage>
</organism>
<keyword evidence="3" id="KW-0203">Cytokinin biosynthesis</keyword>
<gene>
    <name evidence="7" type="ORF">H0E87_003600</name>
</gene>
<evidence type="ECO:0000256" key="2">
    <source>
        <dbReference type="ARBA" id="ARBA00012205"/>
    </source>
</evidence>
<protein>
    <recommendedName>
        <fullName evidence="2">cytokinin riboside 5'-monophosphate phosphoribohydrolase</fullName>
        <ecNumber evidence="2">3.2.2.n1</ecNumber>
    </recommendedName>
</protein>
<dbReference type="Gene3D" id="3.40.50.450">
    <property type="match status" value="1"/>
</dbReference>
<dbReference type="PANTHER" id="PTHR31223:SF56">
    <property type="entry name" value="CYTOKININ RIBOSIDE 5'-MONOPHOSPHATE PHOSPHORIBOHYDROLASE"/>
    <property type="match status" value="1"/>
</dbReference>
<accession>A0A8T2ZZU8</accession>
<name>A0A8T2ZZU8_POPDE</name>
<comment type="caution">
    <text evidence="7">The sequence shown here is derived from an EMBL/GenBank/DDBJ whole genome shotgun (WGS) entry which is preliminary data.</text>
</comment>
<proteinExistence type="inferred from homology"/>
<keyword evidence="8" id="KW-1185">Reference proteome</keyword>
<comment type="function">
    <text evidence="4">Cytokinin-activating enzyme working in the direct activation pathway. Phosphoribohydrolase that converts inactive cytokinin nucleotides to the biologically active free-base forms.</text>
</comment>
<dbReference type="EMBL" id="JACEGQ020000001">
    <property type="protein sequence ID" value="KAH8522997.1"/>
    <property type="molecule type" value="Genomic_DNA"/>
</dbReference>
<sequence length="85" mass="9426">VGLLNVDGYYDSLLGLFDKSVEEGFVNPSARNIVVSARTARELIQRMEELPSTAGMLHSQHCMQEQELPSTAEMVMQEQELPSTA</sequence>
<evidence type="ECO:0000313" key="7">
    <source>
        <dbReference type="EMBL" id="KAH8522997.1"/>
    </source>
</evidence>
<dbReference type="GO" id="GO:0005829">
    <property type="term" value="C:cytosol"/>
    <property type="evidence" value="ECO:0007669"/>
    <property type="project" value="TreeGrafter"/>
</dbReference>
<dbReference type="SUPFAM" id="SSF102405">
    <property type="entry name" value="MCP/YpsA-like"/>
    <property type="match status" value="1"/>
</dbReference>
<evidence type="ECO:0000256" key="1">
    <source>
        <dbReference type="ARBA" id="ARBA00006763"/>
    </source>
</evidence>
<dbReference type="EC" id="3.2.2.n1" evidence="2"/>
<evidence type="ECO:0000256" key="6">
    <source>
        <dbReference type="ARBA" id="ARBA00049153"/>
    </source>
</evidence>
<dbReference type="InterPro" id="IPR031100">
    <property type="entry name" value="LOG_fam"/>
</dbReference>
<evidence type="ECO:0000256" key="5">
    <source>
        <dbReference type="ARBA" id="ARBA00047718"/>
    </source>
</evidence>
<comment type="catalytic activity">
    <reaction evidence="5">
        <text>N(6)-(dimethylallyl)adenosine 5'-phosphate + H2O = N(6)-dimethylallyladenine + D-ribose 5-phosphate</text>
        <dbReference type="Rhea" id="RHEA:48560"/>
        <dbReference type="ChEBI" id="CHEBI:15377"/>
        <dbReference type="ChEBI" id="CHEBI:17660"/>
        <dbReference type="ChEBI" id="CHEBI:57526"/>
        <dbReference type="ChEBI" id="CHEBI:78346"/>
        <dbReference type="EC" id="3.2.2.n1"/>
    </reaction>
</comment>
<reference evidence="7" key="1">
    <citation type="journal article" date="2021" name="J. Hered.">
        <title>Genome Assembly of Salicaceae Populus deltoides (Eastern Cottonwood) I-69 Based on Nanopore Sequencing and Hi-C Technologies.</title>
        <authorList>
            <person name="Bai S."/>
            <person name="Wu H."/>
            <person name="Zhang J."/>
            <person name="Pan Z."/>
            <person name="Zhao W."/>
            <person name="Li Z."/>
            <person name="Tong C."/>
        </authorList>
    </citation>
    <scope>NUCLEOTIDE SEQUENCE</scope>
    <source>
        <tissue evidence="7">Leaf</tissue>
    </source>
</reference>
<dbReference type="GO" id="GO:0016799">
    <property type="term" value="F:hydrolase activity, hydrolyzing N-glycosyl compounds"/>
    <property type="evidence" value="ECO:0007669"/>
    <property type="project" value="TreeGrafter"/>
</dbReference>
<dbReference type="PANTHER" id="PTHR31223">
    <property type="entry name" value="LOG FAMILY PROTEIN YJL055W"/>
    <property type="match status" value="1"/>
</dbReference>
<evidence type="ECO:0000256" key="3">
    <source>
        <dbReference type="ARBA" id="ARBA00022712"/>
    </source>
</evidence>
<dbReference type="Proteomes" id="UP000807159">
    <property type="component" value="Chromosome 1"/>
</dbReference>
<evidence type="ECO:0000256" key="4">
    <source>
        <dbReference type="ARBA" id="ARBA00024884"/>
    </source>
</evidence>